<sequence length="90" mass="10402">MDLSDEDNEEEDSDESEDDDDDKDNNGQPRPTRGVTGTAAKQERDKGYNLRVDPPRRSQKRYTPSAIKKAMSNKYKKVVNTVKKKFTKYM</sequence>
<feature type="region of interest" description="Disordered" evidence="1">
    <location>
        <begin position="1"/>
        <end position="63"/>
    </location>
</feature>
<accession>A0A9C6TBJ2</accession>
<evidence type="ECO:0000313" key="3">
    <source>
        <dbReference type="RefSeq" id="XP_052111142.1"/>
    </source>
</evidence>
<dbReference type="GeneID" id="127742560"/>
<organism evidence="2 3">
    <name type="scientific">Arachis duranensis</name>
    <name type="common">Wild peanut</name>
    <dbReference type="NCBI Taxonomy" id="130453"/>
    <lineage>
        <taxon>Eukaryota</taxon>
        <taxon>Viridiplantae</taxon>
        <taxon>Streptophyta</taxon>
        <taxon>Embryophyta</taxon>
        <taxon>Tracheophyta</taxon>
        <taxon>Spermatophyta</taxon>
        <taxon>Magnoliopsida</taxon>
        <taxon>eudicotyledons</taxon>
        <taxon>Gunneridae</taxon>
        <taxon>Pentapetalae</taxon>
        <taxon>rosids</taxon>
        <taxon>fabids</taxon>
        <taxon>Fabales</taxon>
        <taxon>Fabaceae</taxon>
        <taxon>Papilionoideae</taxon>
        <taxon>50 kb inversion clade</taxon>
        <taxon>dalbergioids sensu lato</taxon>
        <taxon>Dalbergieae</taxon>
        <taxon>Pterocarpus clade</taxon>
        <taxon>Arachis</taxon>
    </lineage>
</organism>
<proteinExistence type="predicted"/>
<reference evidence="3" key="2">
    <citation type="submission" date="2025-08" db="UniProtKB">
        <authorList>
            <consortium name="RefSeq"/>
        </authorList>
    </citation>
    <scope>IDENTIFICATION</scope>
    <source>
        <tissue evidence="3">Whole plant</tissue>
    </source>
</reference>
<feature type="compositionally biased region" description="Acidic residues" evidence="1">
    <location>
        <begin position="1"/>
        <end position="23"/>
    </location>
</feature>
<dbReference type="KEGG" id="adu:127742560"/>
<evidence type="ECO:0000313" key="2">
    <source>
        <dbReference type="Proteomes" id="UP000515211"/>
    </source>
</evidence>
<dbReference type="AlphaFoldDB" id="A0A9C6TBJ2"/>
<name>A0A9C6TBJ2_ARADU</name>
<evidence type="ECO:0000256" key="1">
    <source>
        <dbReference type="SAM" id="MobiDB-lite"/>
    </source>
</evidence>
<dbReference type="RefSeq" id="XP_052111142.1">
    <property type="nucleotide sequence ID" value="XM_052255182.1"/>
</dbReference>
<gene>
    <name evidence="3" type="primary">LOC127742560</name>
</gene>
<protein>
    <submittedName>
        <fullName evidence="3">Chromatin modification-related protein EAF7-like</fullName>
    </submittedName>
</protein>
<feature type="compositionally biased region" description="Basic and acidic residues" evidence="1">
    <location>
        <begin position="41"/>
        <end position="56"/>
    </location>
</feature>
<reference evidence="2" key="1">
    <citation type="journal article" date="2016" name="Nat. Genet.">
        <title>The genome sequences of Arachis duranensis and Arachis ipaensis, the diploid ancestors of cultivated peanut.</title>
        <authorList>
            <person name="Bertioli D.J."/>
            <person name="Cannon S.B."/>
            <person name="Froenicke L."/>
            <person name="Huang G."/>
            <person name="Farmer A.D."/>
            <person name="Cannon E.K."/>
            <person name="Liu X."/>
            <person name="Gao D."/>
            <person name="Clevenger J."/>
            <person name="Dash S."/>
            <person name="Ren L."/>
            <person name="Moretzsohn M.C."/>
            <person name="Shirasawa K."/>
            <person name="Huang W."/>
            <person name="Vidigal B."/>
            <person name="Abernathy B."/>
            <person name="Chu Y."/>
            <person name="Niederhuth C.E."/>
            <person name="Umale P."/>
            <person name="Araujo A.C."/>
            <person name="Kozik A."/>
            <person name="Kim K.D."/>
            <person name="Burow M.D."/>
            <person name="Varshney R.K."/>
            <person name="Wang X."/>
            <person name="Zhang X."/>
            <person name="Barkley N."/>
            <person name="Guimaraes P.M."/>
            <person name="Isobe S."/>
            <person name="Guo B."/>
            <person name="Liao B."/>
            <person name="Stalker H.T."/>
            <person name="Schmitz R.J."/>
            <person name="Scheffler B.E."/>
            <person name="Leal-Bertioli S.C."/>
            <person name="Xun X."/>
            <person name="Jackson S.A."/>
            <person name="Michelmore R."/>
            <person name="Ozias-Akins P."/>
        </authorList>
    </citation>
    <scope>NUCLEOTIDE SEQUENCE [LARGE SCALE GENOMIC DNA]</scope>
    <source>
        <strain evidence="2">cv. V14167</strain>
    </source>
</reference>
<keyword evidence="2" id="KW-1185">Reference proteome</keyword>
<dbReference type="Proteomes" id="UP000515211">
    <property type="component" value="Chromosome 10"/>
</dbReference>